<proteinExistence type="predicted"/>
<organism evidence="2 3">
    <name type="scientific">Sordaria brevicollis</name>
    <dbReference type="NCBI Taxonomy" id="83679"/>
    <lineage>
        <taxon>Eukaryota</taxon>
        <taxon>Fungi</taxon>
        <taxon>Dikarya</taxon>
        <taxon>Ascomycota</taxon>
        <taxon>Pezizomycotina</taxon>
        <taxon>Sordariomycetes</taxon>
        <taxon>Sordariomycetidae</taxon>
        <taxon>Sordariales</taxon>
        <taxon>Sordariaceae</taxon>
        <taxon>Sordaria</taxon>
    </lineage>
</organism>
<feature type="signal peptide" evidence="1">
    <location>
        <begin position="1"/>
        <end position="19"/>
    </location>
</feature>
<evidence type="ECO:0000313" key="3">
    <source>
        <dbReference type="Proteomes" id="UP001281003"/>
    </source>
</evidence>
<dbReference type="EMBL" id="JAUTDP010000015">
    <property type="protein sequence ID" value="KAK3388536.1"/>
    <property type="molecule type" value="Genomic_DNA"/>
</dbReference>
<comment type="caution">
    <text evidence="2">The sequence shown here is derived from an EMBL/GenBank/DDBJ whole genome shotgun (WGS) entry which is preliminary data.</text>
</comment>
<evidence type="ECO:0000256" key="1">
    <source>
        <dbReference type="SAM" id="SignalP"/>
    </source>
</evidence>
<reference evidence="2" key="1">
    <citation type="journal article" date="2023" name="Mol. Phylogenet. Evol.">
        <title>Genome-scale phylogeny and comparative genomics of the fungal order Sordariales.</title>
        <authorList>
            <person name="Hensen N."/>
            <person name="Bonometti L."/>
            <person name="Westerberg I."/>
            <person name="Brannstrom I.O."/>
            <person name="Guillou S."/>
            <person name="Cros-Aarteil S."/>
            <person name="Calhoun S."/>
            <person name="Haridas S."/>
            <person name="Kuo A."/>
            <person name="Mondo S."/>
            <person name="Pangilinan J."/>
            <person name="Riley R."/>
            <person name="LaButti K."/>
            <person name="Andreopoulos B."/>
            <person name="Lipzen A."/>
            <person name="Chen C."/>
            <person name="Yan M."/>
            <person name="Daum C."/>
            <person name="Ng V."/>
            <person name="Clum A."/>
            <person name="Steindorff A."/>
            <person name="Ohm R.A."/>
            <person name="Martin F."/>
            <person name="Silar P."/>
            <person name="Natvig D.O."/>
            <person name="Lalanne C."/>
            <person name="Gautier V."/>
            <person name="Ament-Velasquez S.L."/>
            <person name="Kruys A."/>
            <person name="Hutchinson M.I."/>
            <person name="Powell A.J."/>
            <person name="Barry K."/>
            <person name="Miller A.N."/>
            <person name="Grigoriev I.V."/>
            <person name="Debuchy R."/>
            <person name="Gladieux P."/>
            <person name="Hiltunen Thoren M."/>
            <person name="Johannesson H."/>
        </authorList>
    </citation>
    <scope>NUCLEOTIDE SEQUENCE</scope>
    <source>
        <strain evidence="2">FGSC 1904</strain>
    </source>
</reference>
<sequence>MAWLHTWLLGYGIYAMIRPWLPSGSSDIAERYRDTNISSELLYDQTPYVSAHPIFPSLCGFGNVYLSPDVVHNSESEPRGKVLRKESIFWEKQNPNQKDASAFSVSGRVLID</sequence>
<gene>
    <name evidence="2" type="ORF">B0T20DRAFT_473574</name>
</gene>
<name>A0AAE0U2L5_SORBR</name>
<accession>A0AAE0U2L5</accession>
<feature type="chain" id="PRO_5042046273" evidence="1">
    <location>
        <begin position="20"/>
        <end position="112"/>
    </location>
</feature>
<dbReference type="Proteomes" id="UP001281003">
    <property type="component" value="Unassembled WGS sequence"/>
</dbReference>
<keyword evidence="3" id="KW-1185">Reference proteome</keyword>
<keyword evidence="1" id="KW-0732">Signal</keyword>
<dbReference type="AlphaFoldDB" id="A0AAE0U2L5"/>
<evidence type="ECO:0000313" key="2">
    <source>
        <dbReference type="EMBL" id="KAK3388536.1"/>
    </source>
</evidence>
<reference evidence="2" key="2">
    <citation type="submission" date="2023-07" db="EMBL/GenBank/DDBJ databases">
        <authorList>
            <consortium name="Lawrence Berkeley National Laboratory"/>
            <person name="Haridas S."/>
            <person name="Hensen N."/>
            <person name="Bonometti L."/>
            <person name="Westerberg I."/>
            <person name="Brannstrom I.O."/>
            <person name="Guillou S."/>
            <person name="Cros-Aarteil S."/>
            <person name="Calhoun S."/>
            <person name="Kuo A."/>
            <person name="Mondo S."/>
            <person name="Pangilinan J."/>
            <person name="Riley R."/>
            <person name="LaButti K."/>
            <person name="Andreopoulos B."/>
            <person name="Lipzen A."/>
            <person name="Chen C."/>
            <person name="Yanf M."/>
            <person name="Daum C."/>
            <person name="Ng V."/>
            <person name="Clum A."/>
            <person name="Steindorff A."/>
            <person name="Ohm R."/>
            <person name="Martin F."/>
            <person name="Silar P."/>
            <person name="Natvig D."/>
            <person name="Lalanne C."/>
            <person name="Gautier V."/>
            <person name="Ament-velasquez S.L."/>
            <person name="Kruys A."/>
            <person name="Hutchinson M.I."/>
            <person name="Powell A.J."/>
            <person name="Barry K."/>
            <person name="Miller A.N."/>
            <person name="Grigoriev I.V."/>
            <person name="Debuchy R."/>
            <person name="Gladieux P."/>
            <person name="Thoren M.H."/>
            <person name="Johannesson H."/>
        </authorList>
    </citation>
    <scope>NUCLEOTIDE SEQUENCE</scope>
    <source>
        <strain evidence="2">FGSC 1904</strain>
    </source>
</reference>
<protein>
    <submittedName>
        <fullName evidence="2">Uncharacterized protein</fullName>
    </submittedName>
</protein>